<dbReference type="Proteomes" id="UP000030764">
    <property type="component" value="Unassembled WGS sequence"/>
</dbReference>
<evidence type="ECO:0000313" key="3">
    <source>
        <dbReference type="Proteomes" id="UP000030764"/>
    </source>
</evidence>
<accession>A0A085M9K0</accession>
<keyword evidence="3" id="KW-1185">Reference proteome</keyword>
<gene>
    <name evidence="2" type="ORF">M513_05163</name>
</gene>
<name>A0A085M9K0_9BILA</name>
<dbReference type="EMBL" id="KL363212">
    <property type="protein sequence ID" value="KFD53896.1"/>
    <property type="molecule type" value="Genomic_DNA"/>
</dbReference>
<feature type="region of interest" description="Disordered" evidence="1">
    <location>
        <begin position="1"/>
        <end position="24"/>
    </location>
</feature>
<organism evidence="2 3">
    <name type="scientific">Trichuris suis</name>
    <name type="common">pig whipworm</name>
    <dbReference type="NCBI Taxonomy" id="68888"/>
    <lineage>
        <taxon>Eukaryota</taxon>
        <taxon>Metazoa</taxon>
        <taxon>Ecdysozoa</taxon>
        <taxon>Nematoda</taxon>
        <taxon>Enoplea</taxon>
        <taxon>Dorylaimia</taxon>
        <taxon>Trichinellida</taxon>
        <taxon>Trichuridae</taxon>
        <taxon>Trichuris</taxon>
    </lineage>
</organism>
<protein>
    <submittedName>
        <fullName evidence="2">Uncharacterized protein</fullName>
    </submittedName>
</protein>
<evidence type="ECO:0000313" key="2">
    <source>
        <dbReference type="EMBL" id="KFD53896.1"/>
    </source>
</evidence>
<evidence type="ECO:0000256" key="1">
    <source>
        <dbReference type="SAM" id="MobiDB-lite"/>
    </source>
</evidence>
<sequence length="103" mass="11864">MANHGPAYGLSKEIQMKVKSPREPSTFCVGRGSANFRMDSSWNRHTTGKGSPPDEFIRSRRSIKRWNSTVFSMSIVHVIFIHLMEQHLERMIMFDHKSLMSAP</sequence>
<proteinExistence type="predicted"/>
<reference evidence="2 3" key="1">
    <citation type="journal article" date="2014" name="Nat. Genet.">
        <title>Genome and transcriptome of the porcine whipworm Trichuris suis.</title>
        <authorList>
            <person name="Jex A.R."/>
            <person name="Nejsum P."/>
            <person name="Schwarz E.M."/>
            <person name="Hu L."/>
            <person name="Young N.D."/>
            <person name="Hall R.S."/>
            <person name="Korhonen P.K."/>
            <person name="Liao S."/>
            <person name="Thamsborg S."/>
            <person name="Xia J."/>
            <person name="Xu P."/>
            <person name="Wang S."/>
            <person name="Scheerlinck J.P."/>
            <person name="Hofmann A."/>
            <person name="Sternberg P.W."/>
            <person name="Wang J."/>
            <person name="Gasser R.B."/>
        </authorList>
    </citation>
    <scope>NUCLEOTIDE SEQUENCE [LARGE SCALE GENOMIC DNA]</scope>
    <source>
        <strain evidence="2">DCEP-RM93M</strain>
    </source>
</reference>
<dbReference type="AlphaFoldDB" id="A0A085M9K0"/>